<accession>A0A562SUS0</accession>
<comment type="cofactor">
    <cofactor evidence="6">
        <name>Zn(2+)</name>
        <dbReference type="ChEBI" id="CHEBI:29105"/>
    </cofactor>
    <text evidence="6">Binds 1 zinc ion per subunit.</text>
</comment>
<dbReference type="AlphaFoldDB" id="A0A562SUS0"/>
<keyword evidence="5 6" id="KW-0482">Metalloprotease</keyword>
<evidence type="ECO:0000256" key="1">
    <source>
        <dbReference type="ARBA" id="ARBA00022670"/>
    </source>
</evidence>
<feature type="chain" id="PRO_5021865689" evidence="7">
    <location>
        <begin position="20"/>
        <end position="270"/>
    </location>
</feature>
<reference evidence="9 10" key="1">
    <citation type="journal article" date="2015" name="Stand. Genomic Sci.">
        <title>Genomic Encyclopedia of Bacterial and Archaeal Type Strains, Phase III: the genomes of soil and plant-associated and newly described type strains.</title>
        <authorList>
            <person name="Whitman W.B."/>
            <person name="Woyke T."/>
            <person name="Klenk H.P."/>
            <person name="Zhou Y."/>
            <person name="Lilburn T.G."/>
            <person name="Beck B.J."/>
            <person name="De Vos P."/>
            <person name="Vandamme P."/>
            <person name="Eisen J.A."/>
            <person name="Garrity G."/>
            <person name="Hugenholtz P."/>
            <person name="Kyrpides N.C."/>
        </authorList>
    </citation>
    <scope>NUCLEOTIDE SEQUENCE [LARGE SCALE GENOMIC DNA]</scope>
    <source>
        <strain evidence="9 10">CGMCC 1.7271</strain>
    </source>
</reference>
<evidence type="ECO:0000256" key="4">
    <source>
        <dbReference type="ARBA" id="ARBA00022833"/>
    </source>
</evidence>
<evidence type="ECO:0000259" key="8">
    <source>
        <dbReference type="Pfam" id="PF01435"/>
    </source>
</evidence>
<dbReference type="GO" id="GO:0004222">
    <property type="term" value="F:metalloendopeptidase activity"/>
    <property type="evidence" value="ECO:0007669"/>
    <property type="project" value="InterPro"/>
</dbReference>
<name>A0A562SUS0_9BACT</name>
<dbReference type="Gene3D" id="3.30.2010.10">
    <property type="entry name" value="Metalloproteases ('zincins'), catalytic domain"/>
    <property type="match status" value="1"/>
</dbReference>
<dbReference type="GO" id="GO:0051603">
    <property type="term" value="P:proteolysis involved in protein catabolic process"/>
    <property type="evidence" value="ECO:0007669"/>
    <property type="project" value="TreeGrafter"/>
</dbReference>
<evidence type="ECO:0000256" key="7">
    <source>
        <dbReference type="SAM" id="SignalP"/>
    </source>
</evidence>
<organism evidence="9 10">
    <name type="scientific">Lacibacter cauensis</name>
    <dbReference type="NCBI Taxonomy" id="510947"/>
    <lineage>
        <taxon>Bacteria</taxon>
        <taxon>Pseudomonadati</taxon>
        <taxon>Bacteroidota</taxon>
        <taxon>Chitinophagia</taxon>
        <taxon>Chitinophagales</taxon>
        <taxon>Chitinophagaceae</taxon>
        <taxon>Lacibacter</taxon>
    </lineage>
</organism>
<evidence type="ECO:0000256" key="3">
    <source>
        <dbReference type="ARBA" id="ARBA00022801"/>
    </source>
</evidence>
<feature type="domain" description="Peptidase M48" evidence="8">
    <location>
        <begin position="86"/>
        <end position="256"/>
    </location>
</feature>
<keyword evidence="2" id="KW-0479">Metal-binding</keyword>
<evidence type="ECO:0000256" key="6">
    <source>
        <dbReference type="RuleBase" id="RU003983"/>
    </source>
</evidence>
<comment type="caution">
    <text evidence="9">The sequence shown here is derived from an EMBL/GenBank/DDBJ whole genome shotgun (WGS) entry which is preliminary data.</text>
</comment>
<keyword evidence="7" id="KW-0732">Signal</keyword>
<sequence>MKKILGSFVVITVLLVACAKNQVTGRKQLRLLPEKELQSMATQQYQQFLAQNKIVSATVNKDAEMVRRVGTRIAYAITKYYEQQGKSAVLDGYTWEFNLVDNKEVNAWCMPGGKVVVYTGLLPVTQNEAALAVVMGHEIAHAIALHGNERMSLGVVQQLGGVALSVALANKPAETQNLFLNAYGIGSTVGGTLPFSRKQELEADQFGLRFAAMAGYNPQEAVAFWQRMAKASSGQKPPEILSTHPSDETRIAKMEQYVKEAMPYYKPVGK</sequence>
<dbReference type="RefSeq" id="WP_144883407.1">
    <property type="nucleotide sequence ID" value="NZ_VLLE01000002.1"/>
</dbReference>
<dbReference type="GO" id="GO:0016020">
    <property type="term" value="C:membrane"/>
    <property type="evidence" value="ECO:0007669"/>
    <property type="project" value="TreeGrafter"/>
</dbReference>
<dbReference type="PROSITE" id="PS51257">
    <property type="entry name" value="PROKAR_LIPOPROTEIN"/>
    <property type="match status" value="1"/>
</dbReference>
<evidence type="ECO:0000313" key="10">
    <source>
        <dbReference type="Proteomes" id="UP000316167"/>
    </source>
</evidence>
<dbReference type="OrthoDB" id="9810445at2"/>
<gene>
    <name evidence="9" type="ORF">IQ13_0086</name>
</gene>
<dbReference type="CDD" id="cd07331">
    <property type="entry name" value="M48C_Oma1_like"/>
    <property type="match status" value="1"/>
</dbReference>
<evidence type="ECO:0000313" key="9">
    <source>
        <dbReference type="EMBL" id="TWI84933.1"/>
    </source>
</evidence>
<dbReference type="EMBL" id="VLLE01000002">
    <property type="protein sequence ID" value="TWI84933.1"/>
    <property type="molecule type" value="Genomic_DNA"/>
</dbReference>
<dbReference type="Pfam" id="PF01435">
    <property type="entry name" value="Peptidase_M48"/>
    <property type="match status" value="1"/>
</dbReference>
<dbReference type="GO" id="GO:0046872">
    <property type="term" value="F:metal ion binding"/>
    <property type="evidence" value="ECO:0007669"/>
    <property type="project" value="UniProtKB-KW"/>
</dbReference>
<dbReference type="InterPro" id="IPR001915">
    <property type="entry name" value="Peptidase_M48"/>
</dbReference>
<dbReference type="PANTHER" id="PTHR22726:SF1">
    <property type="entry name" value="METALLOENDOPEPTIDASE OMA1, MITOCHONDRIAL"/>
    <property type="match status" value="1"/>
</dbReference>
<keyword evidence="4 6" id="KW-0862">Zinc</keyword>
<dbReference type="Proteomes" id="UP000316167">
    <property type="component" value="Unassembled WGS sequence"/>
</dbReference>
<keyword evidence="1 6" id="KW-0645">Protease</keyword>
<protein>
    <submittedName>
        <fullName evidence="9">Peptidase M48-like protein</fullName>
    </submittedName>
</protein>
<keyword evidence="10" id="KW-1185">Reference proteome</keyword>
<dbReference type="PANTHER" id="PTHR22726">
    <property type="entry name" value="METALLOENDOPEPTIDASE OMA1"/>
    <property type="match status" value="1"/>
</dbReference>
<evidence type="ECO:0000256" key="2">
    <source>
        <dbReference type="ARBA" id="ARBA00022723"/>
    </source>
</evidence>
<evidence type="ECO:0000256" key="5">
    <source>
        <dbReference type="ARBA" id="ARBA00023049"/>
    </source>
</evidence>
<proteinExistence type="inferred from homology"/>
<keyword evidence="3 6" id="KW-0378">Hydrolase</keyword>
<comment type="similarity">
    <text evidence="6">Belongs to the peptidase M48 family.</text>
</comment>
<feature type="signal peptide" evidence="7">
    <location>
        <begin position="1"/>
        <end position="19"/>
    </location>
</feature>
<dbReference type="InterPro" id="IPR051156">
    <property type="entry name" value="Mito/Outer_Membr_Metalloprot"/>
</dbReference>